<dbReference type="Proteomes" id="UP000304953">
    <property type="component" value="Unassembled WGS sequence"/>
</dbReference>
<organism evidence="1 2">
    <name type="scientific">Petralouisia muris</name>
    <dbReference type="NCBI Taxonomy" id="3032872"/>
    <lineage>
        <taxon>Bacteria</taxon>
        <taxon>Bacillati</taxon>
        <taxon>Bacillota</taxon>
        <taxon>Clostridia</taxon>
        <taxon>Lachnospirales</taxon>
        <taxon>Lachnospiraceae</taxon>
        <taxon>Petralouisia</taxon>
    </lineage>
</organism>
<proteinExistence type="predicted"/>
<gene>
    <name evidence="1" type="ORF">E5329_19875</name>
</gene>
<evidence type="ECO:0000313" key="1">
    <source>
        <dbReference type="EMBL" id="TGY91926.1"/>
    </source>
</evidence>
<dbReference type="EMBL" id="SRYA01000050">
    <property type="protein sequence ID" value="TGY91926.1"/>
    <property type="molecule type" value="Genomic_DNA"/>
</dbReference>
<protein>
    <submittedName>
        <fullName evidence="1">DUF1792 domain-containing protein</fullName>
    </submittedName>
</protein>
<reference evidence="1" key="1">
    <citation type="submission" date="2019-04" db="EMBL/GenBank/DDBJ databases">
        <title>Microbes associate with the intestines of laboratory mice.</title>
        <authorList>
            <person name="Navarre W."/>
            <person name="Wong E."/>
            <person name="Huang K."/>
            <person name="Tropini C."/>
            <person name="Ng K."/>
            <person name="Yu B."/>
        </authorList>
    </citation>
    <scope>NUCLEOTIDE SEQUENCE</scope>
    <source>
        <strain evidence="1">NM01_1-7b</strain>
    </source>
</reference>
<accession>A0AC61RRY2</accession>
<sequence>MELEQQFLSLLGIVEGLQRRVYQLEEENKLLIRGQKQLLEWSEQNHQEHLNFQENAAYELYDRMKEPFEGFFPKISSGELAVEEIVNHGKSMARFGDGEFAAIAGRIRHRFQTQVEEELSRKLKETLQSEDENLLVGIADNYGSLEKYTEQAKREIRCYLNPQVRKEHLELLKSEKEYYDAYVTRPYVMYADNQTNAPRRRFDNLKRIWEGRDCIFVEGCYTGLGVGNDLFDNAGSIQRIIGPAENAFSRYQEILDCCLKQPKDKLFLLALGAAATVLAADLSQAGYQAVDIGHIDLEYEWFLRGEGQRTPIDGKYNNEIGEEQKLSLVSDETYLSQVIAEFYGEEISL</sequence>
<keyword evidence="2" id="KW-1185">Reference proteome</keyword>
<comment type="caution">
    <text evidence="1">The sequence shown here is derived from an EMBL/GenBank/DDBJ whole genome shotgun (WGS) entry which is preliminary data.</text>
</comment>
<evidence type="ECO:0000313" key="2">
    <source>
        <dbReference type="Proteomes" id="UP000304953"/>
    </source>
</evidence>
<name>A0AC61RRY2_9FIRM</name>